<dbReference type="Pfam" id="PF05635">
    <property type="entry name" value="23S_rRNA_IVP"/>
    <property type="match status" value="1"/>
</dbReference>
<dbReference type="InterPro" id="IPR012657">
    <property type="entry name" value="23S_rRNA-intervening_sequence"/>
</dbReference>
<dbReference type="AlphaFoldDB" id="A0A6S6T8R8"/>
<organism evidence="1">
    <name type="scientific">uncultured Campylobacterales bacterium</name>
    <dbReference type="NCBI Taxonomy" id="352960"/>
    <lineage>
        <taxon>Bacteria</taxon>
        <taxon>Pseudomonadati</taxon>
        <taxon>Campylobacterota</taxon>
        <taxon>Epsilonproteobacteria</taxon>
        <taxon>Campylobacterales</taxon>
        <taxon>environmental samples</taxon>
    </lineage>
</organism>
<dbReference type="EMBL" id="CACVAW010000061">
    <property type="protein sequence ID" value="CAA6814626.1"/>
    <property type="molecule type" value="Genomic_DNA"/>
</dbReference>
<name>A0A6S6T8R8_9BACT</name>
<dbReference type="SUPFAM" id="SSF158446">
    <property type="entry name" value="IVS-encoded protein-like"/>
    <property type="match status" value="1"/>
</dbReference>
<reference evidence="1" key="1">
    <citation type="submission" date="2020-01" db="EMBL/GenBank/DDBJ databases">
        <authorList>
            <person name="Meier V. D."/>
            <person name="Meier V D."/>
        </authorList>
    </citation>
    <scope>NUCLEOTIDE SEQUENCE</scope>
    <source>
        <strain evidence="1">HLG_WM_MAG_12</strain>
    </source>
</reference>
<dbReference type="PANTHER" id="PTHR38471:SF2">
    <property type="entry name" value="FOUR HELIX BUNDLE PROTEIN"/>
    <property type="match status" value="1"/>
</dbReference>
<sequence length="116" mass="13520">MKKNVIKNKSFEFALEIIKIFKFLQSKNEFVLSKQILRSGTSIGAMIRESQHAESKADFIHKMAIAQKEANETEYWLELLFKSDYINDNTFSDMKLKIEEIKKIISSIIITTKARN</sequence>
<gene>
    <name evidence="1" type="ORF">HELGO_WM8296</name>
</gene>
<dbReference type="NCBIfam" id="TIGR02436">
    <property type="entry name" value="four helix bundle protein"/>
    <property type="match status" value="1"/>
</dbReference>
<dbReference type="PIRSF" id="PIRSF035652">
    <property type="entry name" value="CHP02436"/>
    <property type="match status" value="1"/>
</dbReference>
<dbReference type="Gene3D" id="1.20.1440.60">
    <property type="entry name" value="23S rRNA-intervening sequence"/>
    <property type="match status" value="1"/>
</dbReference>
<dbReference type="PANTHER" id="PTHR38471">
    <property type="entry name" value="FOUR HELIX BUNDLE PROTEIN"/>
    <property type="match status" value="1"/>
</dbReference>
<proteinExistence type="predicted"/>
<evidence type="ECO:0000313" key="1">
    <source>
        <dbReference type="EMBL" id="CAA6814626.1"/>
    </source>
</evidence>
<accession>A0A6S6T8R8</accession>
<dbReference type="InterPro" id="IPR036583">
    <property type="entry name" value="23S_rRNA_IVS_sf"/>
</dbReference>
<protein>
    <submittedName>
        <fullName evidence="1">TIGR02436 family protein</fullName>
    </submittedName>
</protein>